<comment type="caution">
    <text evidence="2">The sequence shown here is derived from an EMBL/GenBank/DDBJ whole genome shotgun (WGS) entry which is preliminary data.</text>
</comment>
<dbReference type="CDD" id="cd05263">
    <property type="entry name" value="MupV_like_SDR_e"/>
    <property type="match status" value="1"/>
</dbReference>
<dbReference type="InterPro" id="IPR050177">
    <property type="entry name" value="Lipid_A_modif_metabolic_enz"/>
</dbReference>
<dbReference type="InterPro" id="IPR036291">
    <property type="entry name" value="NAD(P)-bd_dom_sf"/>
</dbReference>
<dbReference type="Proteomes" id="UP000321083">
    <property type="component" value="Unassembled WGS sequence"/>
</dbReference>
<dbReference type="Gene3D" id="3.40.50.720">
    <property type="entry name" value="NAD(P)-binding Rossmann-like Domain"/>
    <property type="match status" value="1"/>
</dbReference>
<dbReference type="SUPFAM" id="SSF51735">
    <property type="entry name" value="NAD(P)-binding Rossmann-fold domains"/>
    <property type="match status" value="1"/>
</dbReference>
<feature type="domain" description="Thioester reductase (TE)" evidence="1">
    <location>
        <begin position="5"/>
        <end position="253"/>
    </location>
</feature>
<dbReference type="InterPro" id="IPR013120">
    <property type="entry name" value="FAR_NAD-bd"/>
</dbReference>
<dbReference type="EMBL" id="SRHE01000079">
    <property type="protein sequence ID" value="TWW10738.1"/>
    <property type="molecule type" value="Genomic_DNA"/>
</dbReference>
<dbReference type="PANTHER" id="PTHR43245">
    <property type="entry name" value="BIFUNCTIONAL POLYMYXIN RESISTANCE PROTEIN ARNA"/>
    <property type="match status" value="1"/>
</dbReference>
<organism evidence="2 3">
    <name type="scientific">Planctomyces bekefii</name>
    <dbReference type="NCBI Taxonomy" id="1653850"/>
    <lineage>
        <taxon>Bacteria</taxon>
        <taxon>Pseudomonadati</taxon>
        <taxon>Planctomycetota</taxon>
        <taxon>Planctomycetia</taxon>
        <taxon>Planctomycetales</taxon>
        <taxon>Planctomycetaceae</taxon>
        <taxon>Planctomyces</taxon>
    </lineage>
</organism>
<evidence type="ECO:0000259" key="1">
    <source>
        <dbReference type="Pfam" id="PF07993"/>
    </source>
</evidence>
<evidence type="ECO:0000313" key="3">
    <source>
        <dbReference type="Proteomes" id="UP000321083"/>
    </source>
</evidence>
<keyword evidence="3" id="KW-1185">Reference proteome</keyword>
<reference evidence="2 3" key="2">
    <citation type="submission" date="2019-08" db="EMBL/GenBank/DDBJ databases">
        <authorList>
            <person name="Henke P."/>
        </authorList>
    </citation>
    <scope>NUCLEOTIDE SEQUENCE [LARGE SCALE GENOMIC DNA]</scope>
    <source>
        <strain evidence="2">Phe10_nw2017</strain>
    </source>
</reference>
<name>A0A5C6M7Q1_9PLAN</name>
<reference evidence="2 3" key="1">
    <citation type="submission" date="2019-08" db="EMBL/GenBank/DDBJ databases">
        <title>100 year-old enigma solved: identification of Planctomyces bekefii, the type genus and species of the phylum Planctomycetes.</title>
        <authorList>
            <person name="Svetlana D.N."/>
            <person name="Overmann J."/>
        </authorList>
    </citation>
    <scope>NUCLEOTIDE SEQUENCE [LARGE SCALE GENOMIC DNA]</scope>
    <source>
        <strain evidence="2">Phe10_nw2017</strain>
    </source>
</reference>
<dbReference type="Pfam" id="PF07993">
    <property type="entry name" value="NAD_binding_4"/>
    <property type="match status" value="1"/>
</dbReference>
<protein>
    <recommendedName>
        <fullName evidence="1">Thioester reductase (TE) domain-containing protein</fullName>
    </recommendedName>
</protein>
<gene>
    <name evidence="2" type="ORF">E3A20_06110</name>
</gene>
<dbReference type="PANTHER" id="PTHR43245:SF51">
    <property type="entry name" value="SHORT CHAIN DEHYDROGENASE_REDUCTASE FAMILY 42E, MEMBER 2"/>
    <property type="match status" value="1"/>
</dbReference>
<sequence>MYTLITGATGLVGRYLLRDLLLNGHQLAVVVRGSRRNDARDRIEQVLQYWEKEHQRAFPRPVVLSGDISKPGFGLSDDDREWLRRHCNSIIHSAAILEFFGKDRAAEPWRTNLDGTRHMLQLCRELEIRDIHYVSTAYVAGMQSGRVMESSLEAGQSFRNDYEESKFEAEKLVRAADFAEHITVYRPAVIVGDSRTGYTNTYHGLFVYLRLMAMLIPSLPVGEDGRRKTPIRVRFTGREPRNLIPVDWVSSVMCRLYETPDARGLTYHLAPDNPITSRQVIDLCSEYFNSTGVVYEGDSEPGSDDPNLSEDQKMFERLFQDNAETYAAYESTDNCFDMTNTKRFAGDIVCPDLDRTVIHRFIDYGNEDRWGKRKSDVQAVGCWLLEFLGSRVTAGGAETASVGLNLTGPGGCQATVRLSGAGVLSVERGLPADASPVLTASAAELLEVLSGGRPSAVLAGGWDSGESGQEELTEQLLTALAGVGDGQAISV</sequence>
<evidence type="ECO:0000313" key="2">
    <source>
        <dbReference type="EMBL" id="TWW10738.1"/>
    </source>
</evidence>
<dbReference type="AlphaFoldDB" id="A0A5C6M7Q1"/>
<accession>A0A5C6M7Q1</accession>
<proteinExistence type="predicted"/>